<name>A0A2J7ZJM3_9CHLO</name>
<gene>
    <name evidence="2" type="ORF">TSOC_013719</name>
</gene>
<sequence length="191" mass="19538">DTTASGSAGLELGSAPPSRVLVRAGCGGKETTLGRSRGPAIAATATVPAASCARPRGERSSKPSAPQSKGRMKRRKHSSPPSPARLRCRLYDTDQGSYERDPGAAAAGSAAGGVEEVVVEAPLDPQRARVPFVLNRNRRVAPTAKRQPRVGEVHALGRRRRRADGAGGGGGGGGGRGSEEGLEGCQEAVRG</sequence>
<feature type="compositionally biased region" description="Basic and acidic residues" evidence="1">
    <location>
        <begin position="89"/>
        <end position="102"/>
    </location>
</feature>
<evidence type="ECO:0000256" key="1">
    <source>
        <dbReference type="SAM" id="MobiDB-lite"/>
    </source>
</evidence>
<feature type="compositionally biased region" description="Low complexity" evidence="1">
    <location>
        <begin position="39"/>
        <end position="53"/>
    </location>
</feature>
<organism evidence="2 3">
    <name type="scientific">Tetrabaena socialis</name>
    <dbReference type="NCBI Taxonomy" id="47790"/>
    <lineage>
        <taxon>Eukaryota</taxon>
        <taxon>Viridiplantae</taxon>
        <taxon>Chlorophyta</taxon>
        <taxon>core chlorophytes</taxon>
        <taxon>Chlorophyceae</taxon>
        <taxon>CS clade</taxon>
        <taxon>Chlamydomonadales</taxon>
        <taxon>Tetrabaenaceae</taxon>
        <taxon>Tetrabaena</taxon>
    </lineage>
</organism>
<dbReference type="AlphaFoldDB" id="A0A2J7ZJM3"/>
<feature type="region of interest" description="Disordered" evidence="1">
    <location>
        <begin position="1"/>
        <end position="112"/>
    </location>
</feature>
<feature type="compositionally biased region" description="Gly residues" evidence="1">
    <location>
        <begin position="165"/>
        <end position="176"/>
    </location>
</feature>
<dbReference type="Proteomes" id="UP000236333">
    <property type="component" value="Unassembled WGS sequence"/>
</dbReference>
<feature type="compositionally biased region" description="Low complexity" evidence="1">
    <location>
        <begin position="103"/>
        <end position="112"/>
    </location>
</feature>
<protein>
    <submittedName>
        <fullName evidence="2">Uncharacterized protein</fullName>
    </submittedName>
</protein>
<evidence type="ECO:0000313" key="2">
    <source>
        <dbReference type="EMBL" id="PNH00457.1"/>
    </source>
</evidence>
<dbReference type="EMBL" id="PGGS01001392">
    <property type="protein sequence ID" value="PNH00457.1"/>
    <property type="molecule type" value="Genomic_DNA"/>
</dbReference>
<feature type="non-terminal residue" evidence="2">
    <location>
        <position position="1"/>
    </location>
</feature>
<feature type="non-terminal residue" evidence="2">
    <location>
        <position position="191"/>
    </location>
</feature>
<reference evidence="2 3" key="1">
    <citation type="journal article" date="2017" name="Mol. Biol. Evol.">
        <title>The 4-celled Tetrabaena socialis nuclear genome reveals the essential components for genetic control of cell number at the origin of multicellularity in the volvocine lineage.</title>
        <authorList>
            <person name="Featherston J."/>
            <person name="Arakaki Y."/>
            <person name="Hanschen E.R."/>
            <person name="Ferris P.J."/>
            <person name="Michod R.E."/>
            <person name="Olson B.J.S.C."/>
            <person name="Nozaki H."/>
            <person name="Durand P.M."/>
        </authorList>
    </citation>
    <scope>NUCLEOTIDE SEQUENCE [LARGE SCALE GENOMIC DNA]</scope>
    <source>
        <strain evidence="2 3">NIES-571</strain>
    </source>
</reference>
<accession>A0A2J7ZJM3</accession>
<evidence type="ECO:0000313" key="3">
    <source>
        <dbReference type="Proteomes" id="UP000236333"/>
    </source>
</evidence>
<feature type="region of interest" description="Disordered" evidence="1">
    <location>
        <begin position="139"/>
        <end position="191"/>
    </location>
</feature>
<comment type="caution">
    <text evidence="2">The sequence shown here is derived from an EMBL/GenBank/DDBJ whole genome shotgun (WGS) entry which is preliminary data.</text>
</comment>
<proteinExistence type="predicted"/>
<keyword evidence="3" id="KW-1185">Reference proteome</keyword>